<dbReference type="InterPro" id="IPR001347">
    <property type="entry name" value="SIS_dom"/>
</dbReference>
<organism evidence="3 4">
    <name type="scientific">Aureimonas fodinaquatilis</name>
    <dbReference type="NCBI Taxonomy" id="2565783"/>
    <lineage>
        <taxon>Bacteria</taxon>
        <taxon>Pseudomonadati</taxon>
        <taxon>Pseudomonadota</taxon>
        <taxon>Alphaproteobacteria</taxon>
        <taxon>Hyphomicrobiales</taxon>
        <taxon>Aurantimonadaceae</taxon>
        <taxon>Aureimonas</taxon>
    </lineage>
</organism>
<accession>A0A5B0DYQ2</accession>
<dbReference type="EMBL" id="VTWH01000002">
    <property type="protein sequence ID" value="KAA0971142.1"/>
    <property type="molecule type" value="Genomic_DNA"/>
</dbReference>
<evidence type="ECO:0000313" key="3">
    <source>
        <dbReference type="EMBL" id="KAA0971142.1"/>
    </source>
</evidence>
<dbReference type="Proteomes" id="UP000324738">
    <property type="component" value="Unassembled WGS sequence"/>
</dbReference>
<dbReference type="SUPFAM" id="SSF53697">
    <property type="entry name" value="SIS domain"/>
    <property type="match status" value="1"/>
</dbReference>
<evidence type="ECO:0000259" key="2">
    <source>
        <dbReference type="PROSITE" id="PS51464"/>
    </source>
</evidence>
<dbReference type="OrthoDB" id="9797832at2"/>
<keyword evidence="4" id="KW-1185">Reference proteome</keyword>
<dbReference type="GO" id="GO:1901135">
    <property type="term" value="P:carbohydrate derivative metabolic process"/>
    <property type="evidence" value="ECO:0007669"/>
    <property type="project" value="InterPro"/>
</dbReference>
<comment type="caution">
    <text evidence="3">The sequence shown here is derived from an EMBL/GenBank/DDBJ whole genome shotgun (WGS) entry which is preliminary data.</text>
</comment>
<gene>
    <name evidence="3" type="ORF">FPY71_11930</name>
</gene>
<dbReference type="AlphaFoldDB" id="A0A5B0DYQ2"/>
<protein>
    <submittedName>
        <fullName evidence="3">SIS domain-containing protein</fullName>
    </submittedName>
</protein>
<dbReference type="RefSeq" id="WP_149300454.1">
    <property type="nucleotide sequence ID" value="NZ_VTWH01000002.1"/>
</dbReference>
<dbReference type="PROSITE" id="PS51464">
    <property type="entry name" value="SIS"/>
    <property type="match status" value="1"/>
</dbReference>
<dbReference type="GO" id="GO:0097367">
    <property type="term" value="F:carbohydrate derivative binding"/>
    <property type="evidence" value="ECO:0007669"/>
    <property type="project" value="InterPro"/>
</dbReference>
<comment type="similarity">
    <text evidence="1">Belongs to the SIS family. PHI subfamily.</text>
</comment>
<evidence type="ECO:0000313" key="4">
    <source>
        <dbReference type="Proteomes" id="UP000324738"/>
    </source>
</evidence>
<dbReference type="InterPro" id="IPR046348">
    <property type="entry name" value="SIS_dom_sf"/>
</dbReference>
<sequence>MTSPYNKALAEIGHAMGGIDGGEYTAAIEALASAHNIALYGVGREGLQIKGLAMRLFHLGLSASVVGDMTTPALCRSDLLVVSAGPGSFSTVEALMNVAREAGANVLLFTANPDAPAGRLATSRVLVPAQTMANDIHGDSVLPMGSLYEGALFVLFEMLVLSLKERLNVTAAQMRAVHTNLE</sequence>
<dbReference type="Gene3D" id="3.40.50.10490">
    <property type="entry name" value="Glucose-6-phosphate isomerase like protein, domain 1"/>
    <property type="match status" value="1"/>
</dbReference>
<dbReference type="GO" id="GO:0016853">
    <property type="term" value="F:isomerase activity"/>
    <property type="evidence" value="ECO:0007669"/>
    <property type="project" value="InterPro"/>
</dbReference>
<proteinExistence type="inferred from homology"/>
<evidence type="ECO:0000256" key="1">
    <source>
        <dbReference type="ARBA" id="ARBA00009235"/>
    </source>
</evidence>
<feature type="domain" description="SIS" evidence="2">
    <location>
        <begin position="27"/>
        <end position="169"/>
    </location>
</feature>
<dbReference type="InterPro" id="IPR017552">
    <property type="entry name" value="PHI/rmpB"/>
</dbReference>
<dbReference type="PANTHER" id="PTHR43443:SF1">
    <property type="entry name" value="3-HEXULOSE-6-PHOSPHATE ISOMERASE"/>
    <property type="match status" value="1"/>
</dbReference>
<reference evidence="3 4" key="1">
    <citation type="submission" date="2019-08" db="EMBL/GenBank/DDBJ databases">
        <title>Aureimonas fodiniaquatilis sp. nov., isolated from a coal mine wastewater.</title>
        <authorList>
            <person name="Kim W."/>
        </authorList>
    </citation>
    <scope>NUCLEOTIDE SEQUENCE [LARGE SCALE GENOMIC DNA]</scope>
    <source>
        <strain evidence="3 4">CAU 1482</strain>
    </source>
</reference>
<name>A0A5B0DYQ2_9HYPH</name>
<dbReference type="PANTHER" id="PTHR43443">
    <property type="entry name" value="3-HEXULOSE-6-PHOSPHATE ISOMERASE"/>
    <property type="match status" value="1"/>
</dbReference>